<proteinExistence type="predicted"/>
<dbReference type="EMBL" id="BAAANQ010000004">
    <property type="protein sequence ID" value="GAA2052109.1"/>
    <property type="molecule type" value="Genomic_DNA"/>
</dbReference>
<evidence type="ECO:0000256" key="2">
    <source>
        <dbReference type="ARBA" id="ARBA00022692"/>
    </source>
</evidence>
<feature type="transmembrane region" description="Helical" evidence="6">
    <location>
        <begin position="12"/>
        <end position="34"/>
    </location>
</feature>
<feature type="transmembrane region" description="Helical" evidence="6">
    <location>
        <begin position="357"/>
        <end position="377"/>
    </location>
</feature>
<keyword evidence="3 6" id="KW-1133">Transmembrane helix</keyword>
<feature type="region of interest" description="Disordered" evidence="5">
    <location>
        <begin position="437"/>
        <end position="463"/>
    </location>
</feature>
<evidence type="ECO:0000256" key="3">
    <source>
        <dbReference type="ARBA" id="ARBA00022989"/>
    </source>
</evidence>
<organism evidence="8 9">
    <name type="scientific">Streptomyces cheonanensis</name>
    <dbReference type="NCBI Taxonomy" id="312720"/>
    <lineage>
        <taxon>Bacteria</taxon>
        <taxon>Bacillati</taxon>
        <taxon>Actinomycetota</taxon>
        <taxon>Actinomycetes</taxon>
        <taxon>Kitasatosporales</taxon>
        <taxon>Streptomycetaceae</taxon>
        <taxon>Streptomyces</taxon>
    </lineage>
</organism>
<dbReference type="Pfam" id="PF04932">
    <property type="entry name" value="Wzy_C"/>
    <property type="match status" value="1"/>
</dbReference>
<feature type="transmembrane region" description="Helical" evidence="6">
    <location>
        <begin position="389"/>
        <end position="407"/>
    </location>
</feature>
<evidence type="ECO:0000256" key="1">
    <source>
        <dbReference type="ARBA" id="ARBA00004141"/>
    </source>
</evidence>
<dbReference type="PANTHER" id="PTHR37422:SF13">
    <property type="entry name" value="LIPOPOLYSACCHARIDE BIOSYNTHESIS PROTEIN PA4999-RELATED"/>
    <property type="match status" value="1"/>
</dbReference>
<gene>
    <name evidence="8" type="ORF">GCM10009757_25670</name>
</gene>
<feature type="transmembrane region" description="Helical" evidence="6">
    <location>
        <begin position="222"/>
        <end position="239"/>
    </location>
</feature>
<feature type="transmembrane region" description="Helical" evidence="6">
    <location>
        <begin position="71"/>
        <end position="90"/>
    </location>
</feature>
<evidence type="ECO:0000313" key="8">
    <source>
        <dbReference type="EMBL" id="GAA2052109.1"/>
    </source>
</evidence>
<dbReference type="Proteomes" id="UP001403094">
    <property type="component" value="Unassembled WGS sequence"/>
</dbReference>
<evidence type="ECO:0000256" key="6">
    <source>
        <dbReference type="SAM" id="Phobius"/>
    </source>
</evidence>
<feature type="transmembrane region" description="Helical" evidence="6">
    <location>
        <begin position="168"/>
        <end position="191"/>
    </location>
</feature>
<sequence length="463" mass="47148">MALALPARAVRSVRAAGSHGTVLLAVLPVVLLALPVTTRVTPADAASLALVVACAVVLVRRRPAAPRLGAGAAAVLGVPAVAFAVVTVAAPDPAAALPGFLRYLQVFVLVPLALVLLLRSRRDVRLVAVAVVGLALVQGAVGVVQYATGTGASYMGENVRAVGTFGPLNVMGMATVVSYGIIAALCLGLVPPPGAPRWWRPVALGCAGALCVPLAVSFSRGAWLATAAAVGAVLLIAGWRRARRTLALLLCGGALLVGGAALVSDAVADRLTSIGQVTGTPDQSVIDRYAMWDAALGMWRQEPWTGVGPRGFAEYRDTHASLALSAGSDTAGAGAEFQVQELLSPHNMYLLLLSEQGLLGAAAVVGGWAALLLGAVLRLRRCGPVDGGLLATGLMVWLTVNFVYADIGGPTTVLTAVAFGLVAWWALAPAALRPEPAARPDAAVPPGGTARPERQPDPVGRPS</sequence>
<feature type="transmembrane region" description="Helical" evidence="6">
    <location>
        <begin position="102"/>
        <end position="119"/>
    </location>
</feature>
<comment type="subcellular location">
    <subcellularLocation>
        <location evidence="1">Membrane</location>
        <topology evidence="1">Multi-pass membrane protein</topology>
    </subcellularLocation>
</comment>
<feature type="domain" description="O-antigen ligase-related" evidence="7">
    <location>
        <begin position="212"/>
        <end position="364"/>
    </location>
</feature>
<dbReference type="RefSeq" id="WP_176128270.1">
    <property type="nucleotide sequence ID" value="NZ_BAAANQ010000004.1"/>
</dbReference>
<feature type="compositionally biased region" description="Low complexity" evidence="5">
    <location>
        <begin position="437"/>
        <end position="446"/>
    </location>
</feature>
<evidence type="ECO:0000313" key="9">
    <source>
        <dbReference type="Proteomes" id="UP001403094"/>
    </source>
</evidence>
<comment type="caution">
    <text evidence="8">The sequence shown here is derived from an EMBL/GenBank/DDBJ whole genome shotgun (WGS) entry which is preliminary data.</text>
</comment>
<dbReference type="PANTHER" id="PTHR37422">
    <property type="entry name" value="TEICHURONIC ACID BIOSYNTHESIS PROTEIN TUAE"/>
    <property type="match status" value="1"/>
</dbReference>
<reference evidence="8 9" key="1">
    <citation type="journal article" date="2019" name="Int. J. Syst. Evol. Microbiol.">
        <title>The Global Catalogue of Microorganisms (GCM) 10K type strain sequencing project: providing services to taxonomists for standard genome sequencing and annotation.</title>
        <authorList>
            <consortium name="The Broad Institute Genomics Platform"/>
            <consortium name="The Broad Institute Genome Sequencing Center for Infectious Disease"/>
            <person name="Wu L."/>
            <person name="Ma J."/>
        </authorList>
    </citation>
    <scope>NUCLEOTIDE SEQUENCE [LARGE SCALE GENOMIC DNA]</scope>
    <source>
        <strain evidence="8 9">JCM 14549</strain>
    </source>
</reference>
<accession>A0ABN2V662</accession>
<keyword evidence="4 6" id="KW-0472">Membrane</keyword>
<feature type="transmembrane region" description="Helical" evidence="6">
    <location>
        <begin position="198"/>
        <end position="216"/>
    </location>
</feature>
<evidence type="ECO:0000256" key="4">
    <source>
        <dbReference type="ARBA" id="ARBA00023136"/>
    </source>
</evidence>
<keyword evidence="2 6" id="KW-0812">Transmembrane</keyword>
<feature type="transmembrane region" description="Helical" evidence="6">
    <location>
        <begin position="40"/>
        <end position="59"/>
    </location>
</feature>
<feature type="transmembrane region" description="Helical" evidence="6">
    <location>
        <begin position="413"/>
        <end position="432"/>
    </location>
</feature>
<dbReference type="InterPro" id="IPR051533">
    <property type="entry name" value="WaaL-like"/>
</dbReference>
<evidence type="ECO:0000259" key="7">
    <source>
        <dbReference type="Pfam" id="PF04932"/>
    </source>
</evidence>
<feature type="transmembrane region" description="Helical" evidence="6">
    <location>
        <begin position="126"/>
        <end position="148"/>
    </location>
</feature>
<protein>
    <recommendedName>
        <fullName evidence="7">O-antigen ligase-related domain-containing protein</fullName>
    </recommendedName>
</protein>
<feature type="transmembrane region" description="Helical" evidence="6">
    <location>
        <begin position="246"/>
        <end position="263"/>
    </location>
</feature>
<name>A0ABN2V662_9ACTN</name>
<keyword evidence="9" id="KW-1185">Reference proteome</keyword>
<dbReference type="InterPro" id="IPR007016">
    <property type="entry name" value="O-antigen_ligase-rel_domated"/>
</dbReference>
<evidence type="ECO:0000256" key="5">
    <source>
        <dbReference type="SAM" id="MobiDB-lite"/>
    </source>
</evidence>